<keyword evidence="8" id="KW-1185">Reference proteome</keyword>
<accession>B3QW14</accession>
<keyword evidence="4 7" id="KW-0808">Transferase</keyword>
<dbReference type="CDD" id="cd11644">
    <property type="entry name" value="Precorrin-6Y-MT"/>
    <property type="match status" value="1"/>
</dbReference>
<dbReference type="NCBIfam" id="TIGR02469">
    <property type="entry name" value="CbiT"/>
    <property type="match status" value="1"/>
</dbReference>
<evidence type="ECO:0000256" key="5">
    <source>
        <dbReference type="ARBA" id="ARBA00022691"/>
    </source>
</evidence>
<dbReference type="SUPFAM" id="SSF53335">
    <property type="entry name" value="S-adenosyl-L-methionine-dependent methyltransferases"/>
    <property type="match status" value="1"/>
</dbReference>
<dbReference type="Gene3D" id="3.40.1010.10">
    <property type="entry name" value="Cobalt-precorrin-4 Transmethylase, Domain 1"/>
    <property type="match status" value="1"/>
</dbReference>
<dbReference type="GO" id="GO:0009236">
    <property type="term" value="P:cobalamin biosynthetic process"/>
    <property type="evidence" value="ECO:0007669"/>
    <property type="project" value="UniProtKB-UniPathway"/>
</dbReference>
<dbReference type="UniPathway" id="UPA00148"/>
<dbReference type="InterPro" id="IPR050714">
    <property type="entry name" value="Cobalamin_biosynth_MTase"/>
</dbReference>
<dbReference type="OrthoDB" id="9780707at2"/>
<dbReference type="AlphaFoldDB" id="B3QW14"/>
<dbReference type="KEGG" id="cts:Ctha_2217"/>
<dbReference type="Gene3D" id="3.40.50.150">
    <property type="entry name" value="Vaccinia Virus protein VP39"/>
    <property type="match status" value="1"/>
</dbReference>
<dbReference type="InterPro" id="IPR006365">
    <property type="entry name" value="Cbl_synth_CobL"/>
</dbReference>
<proteinExistence type="predicted"/>
<dbReference type="PANTHER" id="PTHR43182:SF1">
    <property type="entry name" value="COBALT-PRECORRIN-7 C(5)-METHYLTRANSFERASE"/>
    <property type="match status" value="1"/>
</dbReference>
<reference evidence="7 8" key="1">
    <citation type="submission" date="2008-06" db="EMBL/GenBank/DDBJ databases">
        <title>Complete sequence of Chloroherpeton thalassium ATCC 35110.</title>
        <authorList>
            <consortium name="US DOE Joint Genome Institute"/>
            <person name="Lucas S."/>
            <person name="Copeland A."/>
            <person name="Lapidus A."/>
            <person name="Glavina del Rio T."/>
            <person name="Dalin E."/>
            <person name="Tice H."/>
            <person name="Bruce D."/>
            <person name="Goodwin L."/>
            <person name="Pitluck S."/>
            <person name="Schmutz J."/>
            <person name="Larimer F."/>
            <person name="Land M."/>
            <person name="Hauser L."/>
            <person name="Kyrpides N."/>
            <person name="Mikhailova N."/>
            <person name="Liu Z."/>
            <person name="Li T."/>
            <person name="Zhao F."/>
            <person name="Overmann J."/>
            <person name="Bryant D.A."/>
            <person name="Richardson P."/>
        </authorList>
    </citation>
    <scope>NUCLEOTIDE SEQUENCE [LARGE SCALE GENOMIC DNA]</scope>
    <source>
        <strain evidence="8">ATCC 35110 / GB-78</strain>
    </source>
</reference>
<dbReference type="InterPro" id="IPR014008">
    <property type="entry name" value="Cbl_synth_MTase_CbiT"/>
</dbReference>
<dbReference type="Pfam" id="PF00590">
    <property type="entry name" value="TP_methylase"/>
    <property type="match status" value="1"/>
</dbReference>
<dbReference type="InterPro" id="IPR014777">
    <property type="entry name" value="4pyrrole_Mease_sub1"/>
</dbReference>
<keyword evidence="2" id="KW-0169">Cobalamin biosynthesis</keyword>
<dbReference type="SUPFAM" id="SSF53790">
    <property type="entry name" value="Tetrapyrrole methylase"/>
    <property type="match status" value="1"/>
</dbReference>
<dbReference type="Proteomes" id="UP000001208">
    <property type="component" value="Chromosome"/>
</dbReference>
<evidence type="ECO:0000256" key="3">
    <source>
        <dbReference type="ARBA" id="ARBA00022603"/>
    </source>
</evidence>
<evidence type="ECO:0000256" key="4">
    <source>
        <dbReference type="ARBA" id="ARBA00022679"/>
    </source>
</evidence>
<comment type="pathway">
    <text evidence="1">Cofactor biosynthesis; adenosylcobalamin biosynthesis.</text>
</comment>
<dbReference type="InterPro" id="IPR029063">
    <property type="entry name" value="SAM-dependent_MTases_sf"/>
</dbReference>
<dbReference type="GO" id="GO:0008276">
    <property type="term" value="F:protein methyltransferase activity"/>
    <property type="evidence" value="ECO:0007669"/>
    <property type="project" value="InterPro"/>
</dbReference>
<keyword evidence="3 7" id="KW-0489">Methyltransferase</keyword>
<dbReference type="RefSeq" id="WP_012500751.1">
    <property type="nucleotide sequence ID" value="NC_011026.1"/>
</dbReference>
<dbReference type="STRING" id="517418.Ctha_2217"/>
<dbReference type="EMBL" id="CP001100">
    <property type="protein sequence ID" value="ACF14668.1"/>
    <property type="molecule type" value="Genomic_DNA"/>
</dbReference>
<evidence type="ECO:0000259" key="6">
    <source>
        <dbReference type="Pfam" id="PF00590"/>
    </source>
</evidence>
<dbReference type="InterPro" id="IPR012818">
    <property type="entry name" value="CbiE"/>
</dbReference>
<dbReference type="PANTHER" id="PTHR43182">
    <property type="entry name" value="COBALT-PRECORRIN-6B C(15)-METHYLTRANSFERASE (DECARBOXYLATING)"/>
    <property type="match status" value="1"/>
</dbReference>
<name>B3QW14_CHLT3</name>
<evidence type="ECO:0000313" key="7">
    <source>
        <dbReference type="EMBL" id="ACF14668.1"/>
    </source>
</evidence>
<keyword evidence="5" id="KW-0949">S-adenosyl-L-methionine</keyword>
<dbReference type="PIRSF" id="PIRSF036428">
    <property type="entry name" value="CobL"/>
    <property type="match status" value="1"/>
</dbReference>
<dbReference type="HOGENOM" id="CLU_031955_1_1_10"/>
<organism evidence="7 8">
    <name type="scientific">Chloroherpeton thalassium (strain ATCC 35110 / GB-78)</name>
    <dbReference type="NCBI Taxonomy" id="517418"/>
    <lineage>
        <taxon>Bacteria</taxon>
        <taxon>Pseudomonadati</taxon>
        <taxon>Chlorobiota</taxon>
        <taxon>Chlorobiia</taxon>
        <taxon>Chlorobiales</taxon>
        <taxon>Chloroherpetonaceae</taxon>
        <taxon>Chloroherpeton</taxon>
    </lineage>
</organism>
<evidence type="ECO:0000256" key="1">
    <source>
        <dbReference type="ARBA" id="ARBA00004953"/>
    </source>
</evidence>
<evidence type="ECO:0000313" key="8">
    <source>
        <dbReference type="Proteomes" id="UP000001208"/>
    </source>
</evidence>
<dbReference type="eggNOG" id="COG2242">
    <property type="taxonomic scope" value="Bacteria"/>
</dbReference>
<dbReference type="eggNOG" id="COG2241">
    <property type="taxonomic scope" value="Bacteria"/>
</dbReference>
<gene>
    <name evidence="7" type="ordered locus">Ctha_2217</name>
</gene>
<evidence type="ECO:0000256" key="2">
    <source>
        <dbReference type="ARBA" id="ARBA00022573"/>
    </source>
</evidence>
<feature type="domain" description="Tetrapyrrole methylase" evidence="6">
    <location>
        <begin position="60"/>
        <end position="192"/>
    </location>
</feature>
<dbReference type="NCBIfam" id="TIGR02467">
    <property type="entry name" value="CbiE"/>
    <property type="match status" value="1"/>
</dbReference>
<sequence length="399" mass="44222">MKKFVLVGLSDNPAPQFSEEVQEAIGAHRVFAGGVRHKLIVDACLPGGYEWVNIKAPLSETLSALERAAESVLVFTSGDPLFYGFGATLQRAFPDAAFQYFPTFNSLQLLAQRLGKPYQQMANTSVTGRSWAELDAALIRGEALIGVLTDKRKTPARIAERLLDYRFTEYEMTVGEALGGADERIRTFALKDVLRENFNELNSVILQKTDDAPSYFGIPEDAFRGLPGRPNMITKMPFRLATLSQLELKSARTFWDIGFCTGSIAIEARLLFPHLQITAFEKRPECEEIFEENSRRFRAPGVQLVMQDFFDVEIKSLFAQSTKLDAAFIGGHGGRIEEMLSRLNPLLASGGRVAINAVKQASADDFKAAVRNMGFLLNEPILLTLGNHNPITILSARKP</sequence>
<dbReference type="InterPro" id="IPR035996">
    <property type="entry name" value="4pyrrol_Methylase_sf"/>
</dbReference>
<dbReference type="GO" id="GO:0032259">
    <property type="term" value="P:methylation"/>
    <property type="evidence" value="ECO:0007669"/>
    <property type="project" value="UniProtKB-KW"/>
</dbReference>
<dbReference type="InterPro" id="IPR000878">
    <property type="entry name" value="4pyrrol_Mease"/>
</dbReference>
<protein>
    <submittedName>
        <fullName evidence="7">Precorrin-6y C5,15-methyltransferase (Decarboxylating), CbiE subunit</fullName>
    </submittedName>
</protein>